<gene>
    <name evidence="18" type="primary">dacF_1</name>
    <name evidence="18" type="ORF">DNHGIG_14610</name>
</gene>
<keyword evidence="6" id="KW-0645">Protease</keyword>
<dbReference type="GO" id="GO:0009252">
    <property type="term" value="P:peptidoglycan biosynthetic process"/>
    <property type="evidence" value="ECO:0007669"/>
    <property type="project" value="UniProtKB-KW"/>
</dbReference>
<evidence type="ECO:0000256" key="14">
    <source>
        <dbReference type="PIRSR" id="PIRSR618044-2"/>
    </source>
</evidence>
<protein>
    <recommendedName>
        <fullName evidence="4">serine-type D-Ala-D-Ala carboxypeptidase</fullName>
        <ecNumber evidence="4">3.4.16.4</ecNumber>
    </recommendedName>
</protein>
<dbReference type="GO" id="GO:0009002">
    <property type="term" value="F:serine-type D-Ala-D-Ala carboxypeptidase activity"/>
    <property type="evidence" value="ECO:0007669"/>
    <property type="project" value="UniProtKB-EC"/>
</dbReference>
<sequence length="396" mass="43593">MKKWMNKWASVFLAVVLVATVTFTSSAPQARAADDLSIDAPAAYLIDAKTGQVLYAKNENAKRYPASTTKLMTLLLVEEAIAQGKAKLTDVVPVSQEAYNIGGSSAYLDPREKWTLEDMIKFICVPSANDADVAVADYLAGNEAEFVRKMNEKAKELGMTNTHFTDASGLHNPDHYTTAHDLSIVARELVTKYPQILKYTSIPKLVVRDGKNIFENTNKLLGNYDGLDGLKTGFTDQAGYNLVSTAERNGFRVIGVILGAANDDKRVSETRKLLDYAFNNFTEKQLYKKDQPLSQMAPVEKGKDKEVPVAPNTDVYVALPAGQANAKVDQKITFDSVTAPIKKGQKVGTLSLVYNGKVLNNVDLVATQDDDKGSWIRLFFRGIFEGITKTVKGWFK</sequence>
<reference evidence="18" key="1">
    <citation type="journal article" date="2023" name="Int. J. Syst. Evol. Microbiol.">
        <title>Collibacillus ludicampi gen. nov., sp. nov., a new soil bacterium of the family Alicyclobacillaceae.</title>
        <authorList>
            <person name="Jojima T."/>
            <person name="Ioku Y."/>
            <person name="Fukuta Y."/>
            <person name="Shirasaka N."/>
            <person name="Matsumura Y."/>
            <person name="Mori M."/>
        </authorList>
    </citation>
    <scope>NUCLEOTIDE SEQUENCE</scope>
    <source>
        <strain evidence="18">TP075</strain>
    </source>
</reference>
<dbReference type="InterPro" id="IPR015956">
    <property type="entry name" value="Peniciliin-bd_prot_C_sf"/>
</dbReference>
<dbReference type="InterPro" id="IPR001967">
    <property type="entry name" value="Peptidase_S11_N"/>
</dbReference>
<dbReference type="EC" id="3.4.16.4" evidence="4"/>
<keyword evidence="11" id="KW-0961">Cell wall biogenesis/degradation</keyword>
<dbReference type="RefSeq" id="WP_282199072.1">
    <property type="nucleotide sequence ID" value="NZ_BOQE01000001.1"/>
</dbReference>
<evidence type="ECO:0000256" key="4">
    <source>
        <dbReference type="ARBA" id="ARBA00012448"/>
    </source>
</evidence>
<comment type="similarity">
    <text evidence="3 15">Belongs to the peptidase S11 family.</text>
</comment>
<dbReference type="EMBL" id="BOQE01000001">
    <property type="protein sequence ID" value="GIM45912.1"/>
    <property type="molecule type" value="Genomic_DNA"/>
</dbReference>
<keyword evidence="19" id="KW-1185">Reference proteome</keyword>
<evidence type="ECO:0000256" key="1">
    <source>
        <dbReference type="ARBA" id="ARBA00003217"/>
    </source>
</evidence>
<evidence type="ECO:0000256" key="3">
    <source>
        <dbReference type="ARBA" id="ARBA00007164"/>
    </source>
</evidence>
<evidence type="ECO:0000256" key="2">
    <source>
        <dbReference type="ARBA" id="ARBA00004752"/>
    </source>
</evidence>
<evidence type="ECO:0000256" key="6">
    <source>
        <dbReference type="ARBA" id="ARBA00022670"/>
    </source>
</evidence>
<evidence type="ECO:0000256" key="9">
    <source>
        <dbReference type="ARBA" id="ARBA00022960"/>
    </source>
</evidence>
<dbReference type="PANTHER" id="PTHR21581:SF6">
    <property type="entry name" value="TRAFFICKING PROTEIN PARTICLE COMPLEX SUBUNIT 12"/>
    <property type="match status" value="1"/>
</dbReference>
<organism evidence="18 19">
    <name type="scientific">Collibacillus ludicampi</name>
    <dbReference type="NCBI Taxonomy" id="2771369"/>
    <lineage>
        <taxon>Bacteria</taxon>
        <taxon>Bacillati</taxon>
        <taxon>Bacillota</taxon>
        <taxon>Bacilli</taxon>
        <taxon>Bacillales</taxon>
        <taxon>Alicyclobacillaceae</taxon>
        <taxon>Collibacillus</taxon>
    </lineage>
</organism>
<feature type="active site" evidence="13">
    <location>
        <position position="127"/>
    </location>
</feature>
<dbReference type="Pfam" id="PF07943">
    <property type="entry name" value="PBP5_C"/>
    <property type="match status" value="1"/>
</dbReference>
<keyword evidence="9" id="KW-0133">Cell shape</keyword>
<evidence type="ECO:0000256" key="15">
    <source>
        <dbReference type="RuleBase" id="RU004016"/>
    </source>
</evidence>
<evidence type="ECO:0000256" key="16">
    <source>
        <dbReference type="SAM" id="SignalP"/>
    </source>
</evidence>
<evidence type="ECO:0000256" key="11">
    <source>
        <dbReference type="ARBA" id="ARBA00023316"/>
    </source>
</evidence>
<comment type="caution">
    <text evidence="18">The sequence shown here is derived from an EMBL/GenBank/DDBJ whole genome shotgun (WGS) entry which is preliminary data.</text>
</comment>
<feature type="domain" description="Peptidase S11 D-Ala-D-Ala carboxypeptidase A C-terminal" evidence="17">
    <location>
        <begin position="281"/>
        <end position="372"/>
    </location>
</feature>
<dbReference type="SUPFAM" id="SSF69189">
    <property type="entry name" value="Penicillin-binding protein associated domain"/>
    <property type="match status" value="1"/>
</dbReference>
<name>A0AAV4LEP9_9BACL</name>
<evidence type="ECO:0000256" key="8">
    <source>
        <dbReference type="ARBA" id="ARBA00022801"/>
    </source>
</evidence>
<evidence type="ECO:0000259" key="17">
    <source>
        <dbReference type="SMART" id="SM00936"/>
    </source>
</evidence>
<dbReference type="InterPro" id="IPR012907">
    <property type="entry name" value="Peptidase_S11_C"/>
</dbReference>
<dbReference type="InterPro" id="IPR018044">
    <property type="entry name" value="Peptidase_S11"/>
</dbReference>
<comment type="function">
    <text evidence="1">Removes C-terminal D-alanyl residues from sugar-peptide cell wall precursors.</text>
</comment>
<feature type="binding site" evidence="14">
    <location>
        <position position="231"/>
    </location>
    <ligand>
        <name>substrate</name>
    </ligand>
</feature>
<evidence type="ECO:0000256" key="12">
    <source>
        <dbReference type="ARBA" id="ARBA00034000"/>
    </source>
</evidence>
<keyword evidence="10" id="KW-0573">Peptidoglycan synthesis</keyword>
<dbReference type="GO" id="GO:0006508">
    <property type="term" value="P:proteolysis"/>
    <property type="evidence" value="ECO:0007669"/>
    <property type="project" value="UniProtKB-KW"/>
</dbReference>
<evidence type="ECO:0000256" key="7">
    <source>
        <dbReference type="ARBA" id="ARBA00022729"/>
    </source>
</evidence>
<accession>A0AAV4LEP9</accession>
<evidence type="ECO:0000256" key="10">
    <source>
        <dbReference type="ARBA" id="ARBA00022984"/>
    </source>
</evidence>
<evidence type="ECO:0000313" key="18">
    <source>
        <dbReference type="EMBL" id="GIM45912.1"/>
    </source>
</evidence>
<evidence type="ECO:0000256" key="13">
    <source>
        <dbReference type="PIRSR" id="PIRSR618044-1"/>
    </source>
</evidence>
<dbReference type="GO" id="GO:0071555">
    <property type="term" value="P:cell wall organization"/>
    <property type="evidence" value="ECO:0007669"/>
    <property type="project" value="UniProtKB-KW"/>
</dbReference>
<dbReference type="GO" id="GO:0008360">
    <property type="term" value="P:regulation of cell shape"/>
    <property type="evidence" value="ECO:0007669"/>
    <property type="project" value="UniProtKB-KW"/>
</dbReference>
<dbReference type="Pfam" id="PF00768">
    <property type="entry name" value="Peptidase_S11"/>
    <property type="match status" value="1"/>
</dbReference>
<evidence type="ECO:0000313" key="19">
    <source>
        <dbReference type="Proteomes" id="UP001057291"/>
    </source>
</evidence>
<dbReference type="Gene3D" id="2.60.410.10">
    <property type="entry name" value="D-Ala-D-Ala carboxypeptidase, C-terminal domain"/>
    <property type="match status" value="1"/>
</dbReference>
<keyword evidence="7 16" id="KW-0732">Signal</keyword>
<keyword evidence="8" id="KW-0378">Hydrolase</keyword>
<feature type="active site" description="Proton acceptor" evidence="13">
    <location>
        <position position="67"/>
    </location>
</feature>
<comment type="catalytic activity">
    <reaction evidence="12">
        <text>Preferential cleavage: (Ac)2-L-Lys-D-Ala-|-D-Ala. Also transpeptidation of peptidyl-alanyl moieties that are N-acyl substituents of D-alanine.</text>
        <dbReference type="EC" id="3.4.16.4"/>
    </reaction>
</comment>
<dbReference type="PANTHER" id="PTHR21581">
    <property type="entry name" value="D-ALANYL-D-ALANINE CARBOXYPEPTIDASE"/>
    <property type="match status" value="1"/>
</dbReference>
<dbReference type="PRINTS" id="PR00725">
    <property type="entry name" value="DADACBPTASE1"/>
</dbReference>
<dbReference type="SUPFAM" id="SSF56601">
    <property type="entry name" value="beta-lactamase/transpeptidase-like"/>
    <property type="match status" value="1"/>
</dbReference>
<comment type="pathway">
    <text evidence="2">Cell wall biogenesis; peptidoglycan biosynthesis.</text>
</comment>
<proteinExistence type="inferred from homology"/>
<feature type="signal peptide" evidence="16">
    <location>
        <begin position="1"/>
        <end position="32"/>
    </location>
</feature>
<feature type="chain" id="PRO_5043954949" description="serine-type D-Ala-D-Ala carboxypeptidase" evidence="16">
    <location>
        <begin position="33"/>
        <end position="396"/>
    </location>
</feature>
<dbReference type="AlphaFoldDB" id="A0AAV4LEP9"/>
<dbReference type="Proteomes" id="UP001057291">
    <property type="component" value="Unassembled WGS sequence"/>
</dbReference>
<dbReference type="SMART" id="SM00936">
    <property type="entry name" value="PBP5_C"/>
    <property type="match status" value="1"/>
</dbReference>
<dbReference type="Gene3D" id="3.40.710.10">
    <property type="entry name" value="DD-peptidase/beta-lactamase superfamily"/>
    <property type="match status" value="1"/>
</dbReference>
<evidence type="ECO:0000256" key="5">
    <source>
        <dbReference type="ARBA" id="ARBA00022645"/>
    </source>
</evidence>
<dbReference type="InterPro" id="IPR037167">
    <property type="entry name" value="Peptidase_S11_C_sf"/>
</dbReference>
<dbReference type="InterPro" id="IPR012338">
    <property type="entry name" value="Beta-lactam/transpept-like"/>
</dbReference>
<keyword evidence="5 18" id="KW-0121">Carboxypeptidase</keyword>
<feature type="active site" description="Proton acceptor" evidence="13">
    <location>
        <position position="70"/>
    </location>
</feature>